<dbReference type="InterPro" id="IPR011333">
    <property type="entry name" value="SKP1/BTB/POZ_sf"/>
</dbReference>
<proteinExistence type="predicted"/>
<dbReference type="GeneID" id="2911074"/>
<dbReference type="SUPFAM" id="SSF54695">
    <property type="entry name" value="POZ domain"/>
    <property type="match status" value="1"/>
</dbReference>
<accession>A0A1D8NFL8</accession>
<dbReference type="Pfam" id="PF00651">
    <property type="entry name" value="BTB"/>
    <property type="match status" value="1"/>
</dbReference>
<dbReference type="RefSeq" id="XP_503110.2">
    <property type="nucleotide sequence ID" value="XM_503110.2"/>
</dbReference>
<gene>
    <name evidence="2" type="ORF">YALI1_D27057g</name>
</gene>
<dbReference type="AlphaFoldDB" id="A0A1D8NFL8"/>
<evidence type="ECO:0000313" key="3">
    <source>
        <dbReference type="Proteomes" id="UP000182444"/>
    </source>
</evidence>
<dbReference type="Proteomes" id="UP000182444">
    <property type="component" value="Chromosome 1D"/>
</dbReference>
<dbReference type="CDD" id="cd18186">
    <property type="entry name" value="BTB_POZ_ZBTB_KLHL-like"/>
    <property type="match status" value="1"/>
</dbReference>
<sequence length="307" mass="35475">MQNSLSCALCRSKMPLTLEDIRKVYERIYFDVGETKRLHLFLDLKLTSYLYHAVALEDTKTEELIDYPDARLSEQEQLVEYHECEGDALLVKFPTENRFLTQENEKELNSENISDAVFECLKTRLRKREPQLTAAAKIRRGGDFDFHIISKEGTAIGVHSVVLSAVWPFFKALMDSNMQETANRRLLLSYPHEWVEALVSYLYEEEQQMGFELASGVLVLSSVYDLPELTAMARTRVLKEPLDTVKSLLGWRNAYEARCEEVQLHMARFLAGHRHELHSSGALEELSLEEVDQLEEDLRVEEETLRA</sequence>
<name>A0A1D8NFL8_YARLL</name>
<dbReference type="Gene3D" id="3.30.710.10">
    <property type="entry name" value="Potassium Channel Kv1.1, Chain A"/>
    <property type="match status" value="1"/>
</dbReference>
<reference evidence="2 3" key="1">
    <citation type="journal article" date="2016" name="PLoS ONE">
        <title>Sequence Assembly of Yarrowia lipolytica Strain W29/CLIB89 Shows Transposable Element Diversity.</title>
        <authorList>
            <person name="Magnan C."/>
            <person name="Yu J."/>
            <person name="Chang I."/>
            <person name="Jahn E."/>
            <person name="Kanomata Y."/>
            <person name="Wu J."/>
            <person name="Zeller M."/>
            <person name="Oakes M."/>
            <person name="Baldi P."/>
            <person name="Sandmeyer S."/>
        </authorList>
    </citation>
    <scope>NUCLEOTIDE SEQUENCE [LARGE SCALE GENOMIC DNA]</scope>
    <source>
        <strain evidence="3">CLIB89(W29)</strain>
    </source>
</reference>
<dbReference type="PANTHER" id="PTHR24413">
    <property type="entry name" value="SPECKLE-TYPE POZ PROTEIN"/>
    <property type="match status" value="1"/>
</dbReference>
<organism evidence="2 3">
    <name type="scientific">Yarrowia lipolytica</name>
    <name type="common">Candida lipolytica</name>
    <dbReference type="NCBI Taxonomy" id="4952"/>
    <lineage>
        <taxon>Eukaryota</taxon>
        <taxon>Fungi</taxon>
        <taxon>Dikarya</taxon>
        <taxon>Ascomycota</taxon>
        <taxon>Saccharomycotina</taxon>
        <taxon>Dipodascomycetes</taxon>
        <taxon>Dipodascales</taxon>
        <taxon>Dipodascales incertae sedis</taxon>
        <taxon>Yarrowia</taxon>
    </lineage>
</organism>
<dbReference type="EMBL" id="CP017556">
    <property type="protein sequence ID" value="AOW04413.1"/>
    <property type="molecule type" value="Genomic_DNA"/>
</dbReference>
<dbReference type="VEuPathDB" id="FungiDB:YALI1_D27057g"/>
<dbReference type="InterPro" id="IPR000210">
    <property type="entry name" value="BTB/POZ_dom"/>
</dbReference>
<dbReference type="PROSITE" id="PS50097">
    <property type="entry name" value="BTB"/>
    <property type="match status" value="1"/>
</dbReference>
<evidence type="ECO:0000259" key="1">
    <source>
        <dbReference type="PROSITE" id="PS50097"/>
    </source>
</evidence>
<feature type="domain" description="BTB" evidence="1">
    <location>
        <begin position="144"/>
        <end position="211"/>
    </location>
</feature>
<evidence type="ECO:0000313" key="2">
    <source>
        <dbReference type="EMBL" id="AOW04413.1"/>
    </source>
</evidence>
<dbReference type="KEGG" id="yli:2911074"/>
<dbReference type="VEuPathDB" id="FungiDB:YALI0_D21406g"/>
<protein>
    <recommendedName>
        <fullName evidence="1">BTB domain-containing protein</fullName>
    </recommendedName>
</protein>